<organism evidence="8 9">
    <name type="scientific">Alcaligenes endophyticus</name>
    <dbReference type="NCBI Taxonomy" id="1929088"/>
    <lineage>
        <taxon>Bacteria</taxon>
        <taxon>Pseudomonadati</taxon>
        <taxon>Pseudomonadota</taxon>
        <taxon>Betaproteobacteria</taxon>
        <taxon>Burkholderiales</taxon>
        <taxon>Alcaligenaceae</taxon>
        <taxon>Alcaligenes</taxon>
    </lineage>
</organism>
<dbReference type="Pfam" id="PF03547">
    <property type="entry name" value="Mem_trans"/>
    <property type="match status" value="1"/>
</dbReference>
<feature type="transmembrane region" description="Helical" evidence="7">
    <location>
        <begin position="198"/>
        <end position="216"/>
    </location>
</feature>
<name>A0ABT8EF15_9BURK</name>
<accession>A0ABT8EF15</accession>
<gene>
    <name evidence="8" type="ORF">LMS43_01090</name>
</gene>
<dbReference type="InterPro" id="IPR004776">
    <property type="entry name" value="Mem_transp_PIN-like"/>
</dbReference>
<evidence type="ECO:0000256" key="4">
    <source>
        <dbReference type="ARBA" id="ARBA00022692"/>
    </source>
</evidence>
<keyword evidence="2" id="KW-0813">Transport</keyword>
<keyword evidence="9" id="KW-1185">Reference proteome</keyword>
<evidence type="ECO:0000313" key="8">
    <source>
        <dbReference type="EMBL" id="MDN4119873.1"/>
    </source>
</evidence>
<evidence type="ECO:0000256" key="1">
    <source>
        <dbReference type="ARBA" id="ARBA00004141"/>
    </source>
</evidence>
<keyword evidence="6 7" id="KW-0472">Membrane</keyword>
<dbReference type="PANTHER" id="PTHR36838:SF3">
    <property type="entry name" value="TRANSPORTER AUXIN EFFLUX CARRIER EC FAMILY"/>
    <property type="match status" value="1"/>
</dbReference>
<dbReference type="Proteomes" id="UP001168613">
    <property type="component" value="Unassembled WGS sequence"/>
</dbReference>
<keyword evidence="5 7" id="KW-1133">Transmembrane helix</keyword>
<reference evidence="8" key="1">
    <citation type="submission" date="2021-11" db="EMBL/GenBank/DDBJ databases">
        <title>Draft genome sequence of Alcaligenes endophyticus type strain CCUG 75668T.</title>
        <authorList>
            <person name="Salva-Serra F."/>
            <person name="Duran R.E."/>
            <person name="Seeger M."/>
            <person name="Moore E.R.B."/>
            <person name="Jaen-Luchoro D."/>
        </authorList>
    </citation>
    <scope>NUCLEOTIDE SEQUENCE</scope>
    <source>
        <strain evidence="8">CCUG 75668</strain>
    </source>
</reference>
<dbReference type="PANTHER" id="PTHR36838">
    <property type="entry name" value="AUXIN EFFLUX CARRIER FAMILY PROTEIN"/>
    <property type="match status" value="1"/>
</dbReference>
<dbReference type="EMBL" id="JAJHNU010000001">
    <property type="protein sequence ID" value="MDN4119873.1"/>
    <property type="molecule type" value="Genomic_DNA"/>
</dbReference>
<evidence type="ECO:0000256" key="3">
    <source>
        <dbReference type="ARBA" id="ARBA00022475"/>
    </source>
</evidence>
<feature type="transmembrane region" description="Helical" evidence="7">
    <location>
        <begin position="125"/>
        <end position="145"/>
    </location>
</feature>
<feature type="transmembrane region" description="Helical" evidence="7">
    <location>
        <begin position="38"/>
        <end position="57"/>
    </location>
</feature>
<evidence type="ECO:0000256" key="2">
    <source>
        <dbReference type="ARBA" id="ARBA00022448"/>
    </source>
</evidence>
<evidence type="ECO:0000256" key="6">
    <source>
        <dbReference type="ARBA" id="ARBA00023136"/>
    </source>
</evidence>
<evidence type="ECO:0000256" key="5">
    <source>
        <dbReference type="ARBA" id="ARBA00022989"/>
    </source>
</evidence>
<keyword evidence="3" id="KW-1003">Cell membrane</keyword>
<proteinExistence type="predicted"/>
<keyword evidence="4 7" id="KW-0812">Transmembrane</keyword>
<feature type="transmembrane region" description="Helical" evidence="7">
    <location>
        <begin position="291"/>
        <end position="309"/>
    </location>
</feature>
<evidence type="ECO:0000256" key="7">
    <source>
        <dbReference type="SAM" id="Phobius"/>
    </source>
</evidence>
<protein>
    <submittedName>
        <fullName evidence="8">AEC family transporter</fullName>
    </submittedName>
</protein>
<feature type="transmembrane region" description="Helical" evidence="7">
    <location>
        <begin position="6"/>
        <end position="26"/>
    </location>
</feature>
<sequence length="310" mass="33083">MSHTLSAVFPVFALIFLGFGVSRLGVLGPHAIDSLNRFVVYLALPAVLFRSMAAITPEQASQHGYLYASVLAIAIVYLVAWVFARRQNKDINTIALEALSASYANSGYMGLPLCVMLLGPDSIPAVALAILMTACLLFACTLAIMEFSRNRHGSIWSTAQKVGLSLAKNPLVIAPIAGGLYALLGLKLPTAIDRTAELLSLAASPCALVCIGLFLAQPQQAGQVPNKILVRILALKLILHPMVTAILVFWVFDMDPLWAKVAVLLAALPIGTGPFMLATLFERDAAVVSKAILYSTLVSILSVSVIAKWL</sequence>
<feature type="transmembrane region" description="Helical" evidence="7">
    <location>
        <begin position="63"/>
        <end position="84"/>
    </location>
</feature>
<comment type="subcellular location">
    <subcellularLocation>
        <location evidence="1">Membrane</location>
        <topology evidence="1">Multi-pass membrane protein</topology>
    </subcellularLocation>
</comment>
<evidence type="ECO:0000313" key="9">
    <source>
        <dbReference type="Proteomes" id="UP001168613"/>
    </source>
</evidence>
<dbReference type="RefSeq" id="WP_266122789.1">
    <property type="nucleotide sequence ID" value="NZ_JAJHNU010000001.1"/>
</dbReference>
<feature type="transmembrane region" description="Helical" evidence="7">
    <location>
        <begin position="228"/>
        <end position="252"/>
    </location>
</feature>
<feature type="transmembrane region" description="Helical" evidence="7">
    <location>
        <begin position="166"/>
        <end position="186"/>
    </location>
</feature>
<feature type="transmembrane region" description="Helical" evidence="7">
    <location>
        <begin position="96"/>
        <end position="119"/>
    </location>
</feature>
<comment type="caution">
    <text evidence="8">The sequence shown here is derived from an EMBL/GenBank/DDBJ whole genome shotgun (WGS) entry which is preliminary data.</text>
</comment>
<feature type="transmembrane region" description="Helical" evidence="7">
    <location>
        <begin position="258"/>
        <end position="279"/>
    </location>
</feature>